<dbReference type="AlphaFoldDB" id="A0A376DQ25"/>
<name>A0A376DQ25_CHRCU</name>
<accession>A0A376DQ25</accession>
<proteinExistence type="predicted"/>
<gene>
    <name evidence="1" type="ORF">NCTC13533_00922</name>
</gene>
<sequence length="31" mass="3449">MEIIEKNDDKVVGKEISLIKLRAKNPLSPAV</sequence>
<protein>
    <submittedName>
        <fullName evidence="1">Uncharacterized protein</fullName>
    </submittedName>
</protein>
<dbReference type="EMBL" id="UFVQ01000003">
    <property type="protein sequence ID" value="STC93579.1"/>
    <property type="molecule type" value="Genomic_DNA"/>
</dbReference>
<evidence type="ECO:0000313" key="1">
    <source>
        <dbReference type="EMBL" id="STC93579.1"/>
    </source>
</evidence>
<dbReference type="Proteomes" id="UP000255224">
    <property type="component" value="Unassembled WGS sequence"/>
</dbReference>
<organism evidence="1 2">
    <name type="scientific">Chryseobacterium carnipullorum</name>
    <dbReference type="NCBI Taxonomy" id="1124835"/>
    <lineage>
        <taxon>Bacteria</taxon>
        <taxon>Pseudomonadati</taxon>
        <taxon>Bacteroidota</taxon>
        <taxon>Flavobacteriia</taxon>
        <taxon>Flavobacteriales</taxon>
        <taxon>Weeksellaceae</taxon>
        <taxon>Chryseobacterium group</taxon>
        <taxon>Chryseobacterium</taxon>
    </lineage>
</organism>
<reference evidence="1 2" key="1">
    <citation type="submission" date="2018-06" db="EMBL/GenBank/DDBJ databases">
        <authorList>
            <consortium name="Pathogen Informatics"/>
            <person name="Doyle S."/>
        </authorList>
    </citation>
    <scope>NUCLEOTIDE SEQUENCE [LARGE SCALE GENOMIC DNA]</scope>
    <source>
        <strain evidence="1 2">NCTC13533</strain>
    </source>
</reference>
<evidence type="ECO:0000313" key="2">
    <source>
        <dbReference type="Proteomes" id="UP000255224"/>
    </source>
</evidence>